<feature type="domain" description="Helix-turn-helix" evidence="1">
    <location>
        <begin position="1"/>
        <end position="50"/>
    </location>
</feature>
<accession>A0ABW9A1J9</accession>
<name>A0ABW9A1J9_9BURK</name>
<reference evidence="2 3" key="1">
    <citation type="journal article" date="2024" name="Chem. Sci.">
        <title>Discovery of megapolipeptins by genome mining of a Burkholderiales bacteria collection.</title>
        <authorList>
            <person name="Paulo B.S."/>
            <person name="Recchia M.J.J."/>
            <person name="Lee S."/>
            <person name="Fergusson C.H."/>
            <person name="Romanowski S.B."/>
            <person name="Hernandez A."/>
            <person name="Krull N."/>
            <person name="Liu D.Y."/>
            <person name="Cavanagh H."/>
            <person name="Bos A."/>
            <person name="Gray C.A."/>
            <person name="Murphy B.T."/>
            <person name="Linington R.G."/>
            <person name="Eustaquio A.S."/>
        </authorList>
    </citation>
    <scope>NUCLEOTIDE SEQUENCE [LARGE SCALE GENOMIC DNA]</scope>
    <source>
        <strain evidence="2 3">RL16-012-BIC-B</strain>
    </source>
</reference>
<dbReference type="RefSeq" id="WP_408334310.1">
    <property type="nucleotide sequence ID" value="NZ_JAQQFH010000043.1"/>
</dbReference>
<dbReference type="EMBL" id="JAQQFN010000037">
    <property type="protein sequence ID" value="MFL9888243.1"/>
    <property type="molecule type" value="Genomic_DNA"/>
</dbReference>
<proteinExistence type="predicted"/>
<evidence type="ECO:0000259" key="1">
    <source>
        <dbReference type="Pfam" id="PF12728"/>
    </source>
</evidence>
<dbReference type="Proteomes" id="UP001629249">
    <property type="component" value="Unassembled WGS sequence"/>
</dbReference>
<dbReference type="Pfam" id="PF12728">
    <property type="entry name" value="HTH_17"/>
    <property type="match status" value="1"/>
</dbReference>
<protein>
    <submittedName>
        <fullName evidence="2">Helix-turn-helix domain-containing protein</fullName>
    </submittedName>
</protein>
<keyword evidence="3" id="KW-1185">Reference proteome</keyword>
<dbReference type="InterPro" id="IPR041657">
    <property type="entry name" value="HTH_17"/>
</dbReference>
<organism evidence="2 3">
    <name type="scientific">Paraburkholderia agricolaris</name>
    <dbReference type="NCBI Taxonomy" id="2152888"/>
    <lineage>
        <taxon>Bacteria</taxon>
        <taxon>Pseudomonadati</taxon>
        <taxon>Pseudomonadota</taxon>
        <taxon>Betaproteobacteria</taxon>
        <taxon>Burkholderiales</taxon>
        <taxon>Burkholderiaceae</taxon>
        <taxon>Paraburkholderia</taxon>
    </lineage>
</organism>
<evidence type="ECO:0000313" key="2">
    <source>
        <dbReference type="EMBL" id="MFL9888243.1"/>
    </source>
</evidence>
<gene>
    <name evidence="2" type="ORF">PQR66_34830</name>
</gene>
<sequence>MNVKEAAKYLFVSQPHVRRLLERGDITGVPIENGGYIVDDASVENYAARKKLAAKEWLDSQTEDKDPPGL</sequence>
<evidence type="ECO:0000313" key="3">
    <source>
        <dbReference type="Proteomes" id="UP001629249"/>
    </source>
</evidence>
<comment type="caution">
    <text evidence="2">The sequence shown here is derived from an EMBL/GenBank/DDBJ whole genome shotgun (WGS) entry which is preliminary data.</text>
</comment>